<evidence type="ECO:0000313" key="2">
    <source>
        <dbReference type="EMBL" id="KAH3896125.1"/>
    </source>
</evidence>
<protein>
    <submittedName>
        <fullName evidence="2">Uncharacterized protein</fullName>
    </submittedName>
</protein>
<feature type="compositionally biased region" description="Polar residues" evidence="1">
    <location>
        <begin position="531"/>
        <end position="549"/>
    </location>
</feature>
<gene>
    <name evidence="2" type="ORF">DPMN_020298</name>
</gene>
<name>A0A9D4NKT0_DREPO</name>
<accession>A0A9D4NKT0</accession>
<feature type="region of interest" description="Disordered" evidence="1">
    <location>
        <begin position="474"/>
        <end position="512"/>
    </location>
</feature>
<dbReference type="EMBL" id="JAIWYP010000001">
    <property type="protein sequence ID" value="KAH3896125.1"/>
    <property type="molecule type" value="Genomic_DNA"/>
</dbReference>
<evidence type="ECO:0000256" key="1">
    <source>
        <dbReference type="SAM" id="MobiDB-lite"/>
    </source>
</evidence>
<sequence>MRLYPSSDLQTRTLEDTLCTTKSSDKQLRAPNCNVSEPSENHTGIELARPYQIGNEFKTDNSLYEKENFKSNVTESQRSDVKFKYADFLNTESQQAIGGLDRAHDTRSPSVLAMQNTNLEINETKGQRSCIMQAGIVREAKQSITFNYERKQTDFAFEKEISSRSSHELKSSKTATFHNTKTDIDNDEPDRKYLAKKTQGQCHDILADNDFVPPEKPIINNPSKSENNSHATFEYLRATNTASSQARGPRNTLNKPNVKAKYIATEPTDFAEYTRACNAKTIVVDSEKRSSARLLKTSDFKDVSTQGKTNSNHSIHINFEHVNKSVTNKPEQAEQVYESKPRMTSTLEGNIRTARPFPANVEETTVANTNKQIDEIPLKTSTEKVRNRSGKNLKAPYPTVLKDSVAAGFTTKSTCSSHIDKKHSTDILEYPARDEAVFRRPTSLTQNIPKPIASGSNARTESAEYRDLRGVGQMAVSETRHITSSATREERKAISASKHKTSIPDKADTSGSLTSAQTINIYQEKAHKKTSITNQHILSDTSENAGNTLSKERTQKIVKQSNQVNDIEAAGQARYRALPVKITIKESSIEYTKYHQSKEMEPKGCKDQHLPSDLIVRKSKPEPTKLSRPECHSENKTDESVPRSKLCFTDTANKSHSRDTHRGVKLNNSVVSENLTTIRDSENI</sequence>
<evidence type="ECO:0000313" key="3">
    <source>
        <dbReference type="Proteomes" id="UP000828390"/>
    </source>
</evidence>
<reference evidence="2" key="1">
    <citation type="journal article" date="2019" name="bioRxiv">
        <title>The Genome of the Zebra Mussel, Dreissena polymorpha: A Resource for Invasive Species Research.</title>
        <authorList>
            <person name="McCartney M.A."/>
            <person name="Auch B."/>
            <person name="Kono T."/>
            <person name="Mallez S."/>
            <person name="Zhang Y."/>
            <person name="Obille A."/>
            <person name="Becker A."/>
            <person name="Abrahante J.E."/>
            <person name="Garbe J."/>
            <person name="Badalamenti J.P."/>
            <person name="Herman A."/>
            <person name="Mangelson H."/>
            <person name="Liachko I."/>
            <person name="Sullivan S."/>
            <person name="Sone E.D."/>
            <person name="Koren S."/>
            <person name="Silverstein K.A.T."/>
            <person name="Beckman K.B."/>
            <person name="Gohl D.M."/>
        </authorList>
    </citation>
    <scope>NUCLEOTIDE SEQUENCE</scope>
    <source>
        <strain evidence="2">Duluth1</strain>
        <tissue evidence="2">Whole animal</tissue>
    </source>
</reference>
<feature type="region of interest" description="Disordered" evidence="1">
    <location>
        <begin position="208"/>
        <end position="228"/>
    </location>
</feature>
<dbReference type="AlphaFoldDB" id="A0A9D4NKT0"/>
<feature type="region of interest" description="Disordered" evidence="1">
    <location>
        <begin position="616"/>
        <end position="665"/>
    </location>
</feature>
<keyword evidence="3" id="KW-1185">Reference proteome</keyword>
<comment type="caution">
    <text evidence="2">The sequence shown here is derived from an EMBL/GenBank/DDBJ whole genome shotgun (WGS) entry which is preliminary data.</text>
</comment>
<feature type="compositionally biased region" description="Basic and acidic residues" evidence="1">
    <location>
        <begin position="616"/>
        <end position="642"/>
    </location>
</feature>
<proteinExistence type="predicted"/>
<feature type="region of interest" description="Disordered" evidence="1">
    <location>
        <begin position="528"/>
        <end position="556"/>
    </location>
</feature>
<reference evidence="2" key="2">
    <citation type="submission" date="2020-11" db="EMBL/GenBank/DDBJ databases">
        <authorList>
            <person name="McCartney M.A."/>
            <person name="Auch B."/>
            <person name="Kono T."/>
            <person name="Mallez S."/>
            <person name="Becker A."/>
            <person name="Gohl D.M."/>
            <person name="Silverstein K.A.T."/>
            <person name="Koren S."/>
            <person name="Bechman K.B."/>
            <person name="Herman A."/>
            <person name="Abrahante J.E."/>
            <person name="Garbe J."/>
        </authorList>
    </citation>
    <scope>NUCLEOTIDE SEQUENCE</scope>
    <source>
        <strain evidence="2">Duluth1</strain>
        <tissue evidence="2">Whole animal</tissue>
    </source>
</reference>
<organism evidence="2 3">
    <name type="scientific">Dreissena polymorpha</name>
    <name type="common">Zebra mussel</name>
    <name type="synonym">Mytilus polymorpha</name>
    <dbReference type="NCBI Taxonomy" id="45954"/>
    <lineage>
        <taxon>Eukaryota</taxon>
        <taxon>Metazoa</taxon>
        <taxon>Spiralia</taxon>
        <taxon>Lophotrochozoa</taxon>
        <taxon>Mollusca</taxon>
        <taxon>Bivalvia</taxon>
        <taxon>Autobranchia</taxon>
        <taxon>Heteroconchia</taxon>
        <taxon>Euheterodonta</taxon>
        <taxon>Imparidentia</taxon>
        <taxon>Neoheterodontei</taxon>
        <taxon>Myida</taxon>
        <taxon>Dreissenoidea</taxon>
        <taxon>Dreissenidae</taxon>
        <taxon>Dreissena</taxon>
    </lineage>
</organism>
<dbReference type="Proteomes" id="UP000828390">
    <property type="component" value="Unassembled WGS sequence"/>
</dbReference>